<evidence type="ECO:0000256" key="1">
    <source>
        <dbReference type="SAM" id="SignalP"/>
    </source>
</evidence>
<name>A0AAV3F5J3_9FLAO</name>
<evidence type="ECO:0000313" key="2">
    <source>
        <dbReference type="EMBL" id="EHO14000.1"/>
    </source>
</evidence>
<reference evidence="2 3" key="1">
    <citation type="submission" date="2011-11" db="EMBL/GenBank/DDBJ databases">
        <title>The Genome Sequence of Myroides odoratimimus CIP 101113.</title>
        <authorList>
            <person name="Earl A."/>
            <person name="Ward D."/>
            <person name="Feldgarden M."/>
            <person name="Gevers D."/>
            <person name="Huys G."/>
            <person name="Young S.K."/>
            <person name="Zeng Q."/>
            <person name="Gargeya S."/>
            <person name="Fitzgerald M."/>
            <person name="Haas B."/>
            <person name="Abouelleil A."/>
            <person name="Alvarado L."/>
            <person name="Arachchi H.M."/>
            <person name="Berlin A."/>
            <person name="Brown A."/>
            <person name="Chapman S.B."/>
            <person name="Chen Z."/>
            <person name="Dunbar C."/>
            <person name="Freedman E."/>
            <person name="Gearin G."/>
            <person name="Goldberg J."/>
            <person name="Griggs A."/>
            <person name="Gujja S."/>
            <person name="Heiman D."/>
            <person name="Howarth C."/>
            <person name="Larson L."/>
            <person name="Lui A."/>
            <person name="MacDonald P.J.P."/>
            <person name="Montmayeur A."/>
            <person name="Murphy C."/>
            <person name="Neiman D."/>
            <person name="Pearson M."/>
            <person name="Priest M."/>
            <person name="Roberts A."/>
            <person name="Saif S."/>
            <person name="Shea T."/>
            <person name="Shenoy N."/>
            <person name="Sisk P."/>
            <person name="Stolte C."/>
            <person name="Sykes S."/>
            <person name="Wortman J."/>
            <person name="Nusbaum C."/>
            <person name="Birren B."/>
        </authorList>
    </citation>
    <scope>NUCLEOTIDE SEQUENCE [LARGE SCALE GENOMIC DNA]</scope>
    <source>
        <strain evidence="2 3">CIP 101113</strain>
    </source>
</reference>
<dbReference type="AlphaFoldDB" id="A0AAV3F5J3"/>
<dbReference type="Proteomes" id="UP000004834">
    <property type="component" value="Unassembled WGS sequence"/>
</dbReference>
<feature type="chain" id="PRO_5043640667" description="DUF4440 domain-containing protein" evidence="1">
    <location>
        <begin position="19"/>
        <end position="146"/>
    </location>
</feature>
<proteinExistence type="predicted"/>
<evidence type="ECO:0008006" key="4">
    <source>
        <dbReference type="Google" id="ProtNLM"/>
    </source>
</evidence>
<evidence type="ECO:0000313" key="3">
    <source>
        <dbReference type="Proteomes" id="UP000004834"/>
    </source>
</evidence>
<gene>
    <name evidence="2" type="ORF">HMPREF9715_01074</name>
</gene>
<dbReference type="EMBL" id="AGEE01000008">
    <property type="protein sequence ID" value="EHO14000.1"/>
    <property type="molecule type" value="Genomic_DNA"/>
</dbReference>
<accession>A0AAV3F5J3</accession>
<sequence>MRNFLCVWLLFMTSSLFANSFVSIHVNDTLIQSDIKQESKSKKKRDLKEKLTQMDGYIACNFTQVDETQSIADGNVFMSPEAMTSLKKFVMKDRNVLLSSIFIISAYDSIEFGEYEVCAGGIYYKYWINVKSWGGKCKIISLCYDG</sequence>
<dbReference type="RefSeq" id="WP_006263047.1">
    <property type="nucleotide sequence ID" value="NZ_JH590837.1"/>
</dbReference>
<organism evidence="2 3">
    <name type="scientific">Myroides odoratimimus CIP 101113</name>
    <dbReference type="NCBI Taxonomy" id="883154"/>
    <lineage>
        <taxon>Bacteria</taxon>
        <taxon>Pseudomonadati</taxon>
        <taxon>Bacteroidota</taxon>
        <taxon>Flavobacteriia</taxon>
        <taxon>Flavobacteriales</taxon>
        <taxon>Flavobacteriaceae</taxon>
        <taxon>Myroides</taxon>
    </lineage>
</organism>
<keyword evidence="1" id="KW-0732">Signal</keyword>
<comment type="caution">
    <text evidence="2">The sequence shown here is derived from an EMBL/GenBank/DDBJ whole genome shotgun (WGS) entry which is preliminary data.</text>
</comment>
<protein>
    <recommendedName>
        <fullName evidence="4">DUF4440 domain-containing protein</fullName>
    </recommendedName>
</protein>
<feature type="signal peptide" evidence="1">
    <location>
        <begin position="1"/>
        <end position="18"/>
    </location>
</feature>